<protein>
    <submittedName>
        <fullName evidence="1">Uncharacterized protein</fullName>
    </submittedName>
</protein>
<dbReference type="EMBL" id="CP003372">
    <property type="protein sequence ID" value="AGB32816.1"/>
    <property type="molecule type" value="Genomic_DNA"/>
</dbReference>
<sequence length="49" mass="4963">MSAVPCPESLPIGPVVAAGHDSPTGIPLWVSDAASDSLIEASRNAVYRG</sequence>
<organism evidence="1 2">
    <name type="scientific">Natrinema pellirubrum (strain DSM 15624 / CIP 106293 / JCM 10476 / NCIMB 786 / 157)</name>
    <dbReference type="NCBI Taxonomy" id="797303"/>
    <lineage>
        <taxon>Archaea</taxon>
        <taxon>Methanobacteriati</taxon>
        <taxon>Methanobacteriota</taxon>
        <taxon>Stenosarchaea group</taxon>
        <taxon>Halobacteria</taxon>
        <taxon>Halobacteriales</taxon>
        <taxon>Natrialbaceae</taxon>
        <taxon>Natrinema</taxon>
    </lineage>
</organism>
<dbReference type="STRING" id="797303.Natpe_3022"/>
<evidence type="ECO:0000313" key="1">
    <source>
        <dbReference type="EMBL" id="AGB32816.1"/>
    </source>
</evidence>
<evidence type="ECO:0000313" key="2">
    <source>
        <dbReference type="Proteomes" id="UP000010843"/>
    </source>
</evidence>
<dbReference type="KEGG" id="npe:Natpe_3022"/>
<accession>L0JR37</accession>
<name>L0JR37_NATP1</name>
<reference evidence="2" key="1">
    <citation type="submission" date="2012-02" db="EMBL/GenBank/DDBJ databases">
        <title>Complete sequence of chromosome of Natrinema pellirubrum DSM 15624.</title>
        <authorList>
            <person name="Lucas S."/>
            <person name="Han J."/>
            <person name="Lapidus A."/>
            <person name="Cheng J.-F."/>
            <person name="Goodwin L."/>
            <person name="Pitluck S."/>
            <person name="Peters L."/>
            <person name="Teshima H."/>
            <person name="Detter J.C."/>
            <person name="Han C."/>
            <person name="Tapia R."/>
            <person name="Land M."/>
            <person name="Hauser L."/>
            <person name="Kyrpides N."/>
            <person name="Ivanova N."/>
            <person name="Pagani I."/>
            <person name="Sproer C."/>
            <person name="Anderson I."/>
            <person name="Woyke T."/>
        </authorList>
    </citation>
    <scope>NUCLEOTIDE SEQUENCE [LARGE SCALE GENOMIC DNA]</scope>
    <source>
        <strain evidence="2">DSM 15624 / JCM 10476 / NCIMB 786</strain>
    </source>
</reference>
<proteinExistence type="predicted"/>
<gene>
    <name evidence="1" type="ordered locus">Natpe_3022</name>
</gene>
<dbReference type="AlphaFoldDB" id="L0JR37"/>
<dbReference type="Proteomes" id="UP000010843">
    <property type="component" value="Chromosome"/>
</dbReference>
<dbReference type="HOGENOM" id="CLU_3130948_0_0_2"/>